<name>A0AAW9JP62_BACTU</name>
<dbReference type="EMBL" id="JAXOTW010000016">
    <property type="protein sequence ID" value="MDZ5479181.1"/>
    <property type="molecule type" value="Genomic_DNA"/>
</dbReference>
<comment type="caution">
    <text evidence="1">The sequence shown here is derived from an EMBL/GenBank/DDBJ whole genome shotgun (WGS) entry which is preliminary data.</text>
</comment>
<proteinExistence type="predicted"/>
<evidence type="ECO:0008006" key="3">
    <source>
        <dbReference type="Google" id="ProtNLM"/>
    </source>
</evidence>
<sequence>MALNAQAQFLSILELTKGLLENSPKRLQHLEIFPFHHVEGDSLRYVRTPELTPASIIGFGVPIPDNTTIPDEPITFPMSELATSFLVAYKVQDIYSYTNDLVKLEEHLATRQLLYKFSEQLESGSNGFLGFKQLIKPSNVVDVNGNILRLEDLDRAKGQIRVKEGEYGVIFTNQSGYEQIRKAYYNRNQIPPVIDGKSSFDGWKIYINDFQPTHCIKDKSTTNIWFASLGTDALHGIIPENVGDNMFVTRKTVRTEGSEIVVHKTWPVGLALGSQAALASVKNVAIQ</sequence>
<gene>
    <name evidence="1" type="ORF">U2F49_23420</name>
</gene>
<evidence type="ECO:0000313" key="2">
    <source>
        <dbReference type="Proteomes" id="UP001292252"/>
    </source>
</evidence>
<protein>
    <recommendedName>
        <fullName evidence="3">Major capsid protein</fullName>
    </recommendedName>
</protein>
<dbReference type="AlphaFoldDB" id="A0AAW9JP62"/>
<accession>A0AAW9JP62</accession>
<dbReference type="Proteomes" id="UP001292252">
    <property type="component" value="Unassembled WGS sequence"/>
</dbReference>
<evidence type="ECO:0000313" key="1">
    <source>
        <dbReference type="EMBL" id="MDZ5479181.1"/>
    </source>
</evidence>
<reference evidence="1" key="1">
    <citation type="submission" date="2023-12" db="EMBL/GenBank/DDBJ databases">
        <title>Genome sequence of Bacillus thuringiensis strain SS10.</title>
        <authorList>
            <person name="Rouis S."/>
        </authorList>
    </citation>
    <scope>NUCLEOTIDE SEQUENCE</scope>
    <source>
        <strain evidence="1">SS10</strain>
    </source>
</reference>
<dbReference type="RefSeq" id="WP_153599337.1">
    <property type="nucleotide sequence ID" value="NZ_JAXOTW010000016.1"/>
</dbReference>
<organism evidence="1 2">
    <name type="scientific">Bacillus thuringiensis</name>
    <dbReference type="NCBI Taxonomy" id="1428"/>
    <lineage>
        <taxon>Bacteria</taxon>
        <taxon>Bacillati</taxon>
        <taxon>Bacillota</taxon>
        <taxon>Bacilli</taxon>
        <taxon>Bacillales</taxon>
        <taxon>Bacillaceae</taxon>
        <taxon>Bacillus</taxon>
        <taxon>Bacillus cereus group</taxon>
    </lineage>
</organism>